<dbReference type="GO" id="GO:0034069">
    <property type="term" value="F:aminoglycoside N-acetyltransferase activity"/>
    <property type="evidence" value="ECO:0007669"/>
    <property type="project" value="TreeGrafter"/>
</dbReference>
<dbReference type="SUPFAM" id="SSF55729">
    <property type="entry name" value="Acyl-CoA N-acyltransferases (Nat)"/>
    <property type="match status" value="1"/>
</dbReference>
<evidence type="ECO:0000313" key="3">
    <source>
        <dbReference type="Proteomes" id="UP000824124"/>
    </source>
</evidence>
<comment type="caution">
    <text evidence="2">The sequence shown here is derived from an EMBL/GenBank/DDBJ whole genome shotgun (WGS) entry which is preliminary data.</text>
</comment>
<feature type="domain" description="N-acetyltransferase" evidence="1">
    <location>
        <begin position="9"/>
        <end position="165"/>
    </location>
</feature>
<dbReference type="PROSITE" id="PS51186">
    <property type="entry name" value="GNAT"/>
    <property type="match status" value="1"/>
</dbReference>
<organism evidence="2 3">
    <name type="scientific">Candidatus Avidehalobacter gallistercoris</name>
    <dbReference type="NCBI Taxonomy" id="2840694"/>
    <lineage>
        <taxon>Bacteria</taxon>
        <taxon>Bacillati</taxon>
        <taxon>Bacillota</taxon>
        <taxon>Clostridia</taxon>
        <taxon>Eubacteriales</taxon>
        <taxon>Peptococcaceae</taxon>
        <taxon>Peptococcaceae incertae sedis</taxon>
        <taxon>Candidatus Avidehalobacter</taxon>
    </lineage>
</organism>
<protein>
    <submittedName>
        <fullName evidence="2">GNAT family N-acetyltransferase</fullName>
    </submittedName>
</protein>
<dbReference type="AlphaFoldDB" id="A0A9D1KYD7"/>
<dbReference type="Pfam" id="PF13527">
    <property type="entry name" value="Acetyltransf_9"/>
    <property type="match status" value="1"/>
</dbReference>
<evidence type="ECO:0000313" key="2">
    <source>
        <dbReference type="EMBL" id="HIU10244.1"/>
    </source>
</evidence>
<dbReference type="PANTHER" id="PTHR37817">
    <property type="entry name" value="N-ACETYLTRANSFERASE EIS"/>
    <property type="match status" value="1"/>
</dbReference>
<dbReference type="InterPro" id="IPR016181">
    <property type="entry name" value="Acyl_CoA_acyltransferase"/>
</dbReference>
<accession>A0A9D1KYD7</accession>
<dbReference type="Gene3D" id="3.40.630.30">
    <property type="match status" value="2"/>
</dbReference>
<dbReference type="CDD" id="cd04301">
    <property type="entry name" value="NAT_SF"/>
    <property type="match status" value="1"/>
</dbReference>
<reference evidence="2" key="2">
    <citation type="journal article" date="2021" name="PeerJ">
        <title>Extensive microbial diversity within the chicken gut microbiome revealed by metagenomics and culture.</title>
        <authorList>
            <person name="Gilroy R."/>
            <person name="Ravi A."/>
            <person name="Getino M."/>
            <person name="Pursley I."/>
            <person name="Horton D.L."/>
            <person name="Alikhan N.F."/>
            <person name="Baker D."/>
            <person name="Gharbi K."/>
            <person name="Hall N."/>
            <person name="Watson M."/>
            <person name="Adriaenssens E.M."/>
            <person name="Foster-Nyarko E."/>
            <person name="Jarju S."/>
            <person name="Secka A."/>
            <person name="Antonio M."/>
            <person name="Oren A."/>
            <person name="Chaudhuri R.R."/>
            <person name="La Ragione R."/>
            <person name="Hildebrand F."/>
            <person name="Pallen M.J."/>
        </authorList>
    </citation>
    <scope>NUCLEOTIDE SEQUENCE</scope>
    <source>
        <strain evidence="2">2830</strain>
    </source>
</reference>
<dbReference type="GO" id="GO:0030649">
    <property type="term" value="P:aminoglycoside antibiotic catabolic process"/>
    <property type="evidence" value="ECO:0007669"/>
    <property type="project" value="TreeGrafter"/>
</dbReference>
<reference evidence="2" key="1">
    <citation type="submission" date="2020-10" db="EMBL/GenBank/DDBJ databases">
        <authorList>
            <person name="Gilroy R."/>
        </authorList>
    </citation>
    <scope>NUCLEOTIDE SEQUENCE</scope>
    <source>
        <strain evidence="2">2830</strain>
    </source>
</reference>
<dbReference type="InterPro" id="IPR051554">
    <property type="entry name" value="Acetyltransferase_Eis"/>
</dbReference>
<dbReference type="PANTHER" id="PTHR37817:SF1">
    <property type="entry name" value="N-ACETYLTRANSFERASE EIS"/>
    <property type="match status" value="1"/>
</dbReference>
<dbReference type="Proteomes" id="UP000824124">
    <property type="component" value="Unassembled WGS sequence"/>
</dbReference>
<dbReference type="EMBL" id="DVMH01000019">
    <property type="protein sequence ID" value="HIU10244.1"/>
    <property type="molecule type" value="Genomic_DNA"/>
</dbReference>
<name>A0A9D1KYD7_9FIRM</name>
<evidence type="ECO:0000259" key="1">
    <source>
        <dbReference type="PROSITE" id="PS51186"/>
    </source>
</evidence>
<gene>
    <name evidence="2" type="ORF">IAB00_03220</name>
</gene>
<proteinExistence type="predicted"/>
<sequence length="316" mass="36498">MTEKIAEKIVIRPPQQQDMPAMQSLWRSAFPEDRDGAFVPWYFTHRFRADRAWLLLAEGRLAAMAYAPDVTMQINGRKIALPYVQGVATAEEFRRRGYCRRLLSHMKRKLAEMGYPVWLLKPFKAEFYQPLGFRFFAYLRRYNLDFNECFLQPPEGAFHLVHYLNPPAAAHDAAQIYAGWLRRFPVRARRSEADFRLLLTDHMADRGMTLIAYRNKTPLAYALYTTTADGVFLRELAYTSGRAGQAILSRLAADYREDTPKCVAIMPDNPTLCRLLPETNAGWQVLPFAMCAPLTAAGRECYNLIMNSPAYFYEYF</sequence>
<dbReference type="InterPro" id="IPR000182">
    <property type="entry name" value="GNAT_dom"/>
</dbReference>